<gene>
    <name evidence="1" type="ORF">GQ55_1G420700</name>
</gene>
<organism evidence="1 2">
    <name type="scientific">Panicum hallii var. hallii</name>
    <dbReference type="NCBI Taxonomy" id="1504633"/>
    <lineage>
        <taxon>Eukaryota</taxon>
        <taxon>Viridiplantae</taxon>
        <taxon>Streptophyta</taxon>
        <taxon>Embryophyta</taxon>
        <taxon>Tracheophyta</taxon>
        <taxon>Spermatophyta</taxon>
        <taxon>Magnoliopsida</taxon>
        <taxon>Liliopsida</taxon>
        <taxon>Poales</taxon>
        <taxon>Poaceae</taxon>
        <taxon>PACMAD clade</taxon>
        <taxon>Panicoideae</taxon>
        <taxon>Panicodae</taxon>
        <taxon>Paniceae</taxon>
        <taxon>Panicinae</taxon>
        <taxon>Panicum</taxon>
        <taxon>Panicum sect. Panicum</taxon>
    </lineage>
</organism>
<dbReference type="AlphaFoldDB" id="A0A2T7FD68"/>
<evidence type="ECO:0000313" key="2">
    <source>
        <dbReference type="Proteomes" id="UP000244336"/>
    </source>
</evidence>
<protein>
    <submittedName>
        <fullName evidence="1">Uncharacterized protein</fullName>
    </submittedName>
</protein>
<dbReference type="Gramene" id="PUZ78030">
    <property type="protein sequence ID" value="PUZ78030"/>
    <property type="gene ID" value="GQ55_1G420700"/>
</dbReference>
<reference evidence="1 2" key="1">
    <citation type="submission" date="2018-04" db="EMBL/GenBank/DDBJ databases">
        <title>WGS assembly of Panicum hallii var. hallii HAL2.</title>
        <authorList>
            <person name="Lovell J."/>
            <person name="Jenkins J."/>
            <person name="Lowry D."/>
            <person name="Mamidi S."/>
            <person name="Sreedasyam A."/>
            <person name="Weng X."/>
            <person name="Barry K."/>
            <person name="Bonette J."/>
            <person name="Campitelli B."/>
            <person name="Daum C."/>
            <person name="Gordon S."/>
            <person name="Gould B."/>
            <person name="Lipzen A."/>
            <person name="MacQueen A."/>
            <person name="Palacio-Mejia J."/>
            <person name="Plott C."/>
            <person name="Shakirov E."/>
            <person name="Shu S."/>
            <person name="Yoshinaga Y."/>
            <person name="Zane M."/>
            <person name="Rokhsar D."/>
            <person name="Grimwood J."/>
            <person name="Schmutz J."/>
            <person name="Juenger T."/>
        </authorList>
    </citation>
    <scope>NUCLEOTIDE SEQUENCE [LARGE SCALE GENOMIC DNA]</scope>
    <source>
        <strain evidence="2">cv. HAL2</strain>
    </source>
</reference>
<dbReference type="EMBL" id="CM009749">
    <property type="protein sequence ID" value="PUZ78030.1"/>
    <property type="molecule type" value="Genomic_DNA"/>
</dbReference>
<name>A0A2T7FD68_9POAL</name>
<keyword evidence="2" id="KW-1185">Reference proteome</keyword>
<accession>A0A2T7FD68</accession>
<proteinExistence type="predicted"/>
<evidence type="ECO:0000313" key="1">
    <source>
        <dbReference type="EMBL" id="PUZ78030.1"/>
    </source>
</evidence>
<sequence>MGPLVSGRGRGRLAAGERRGSALQSVAKKERAQIVWRRLPFSTSLIVPVRVYTTGSEFLLNLKQRTGERVRVRSFRFCPCLMSQVCESHGPRYFNSF</sequence>
<dbReference type="Proteomes" id="UP000244336">
    <property type="component" value="Chromosome 1"/>
</dbReference>